<evidence type="ECO:0000256" key="10">
    <source>
        <dbReference type="ARBA" id="ARBA00023014"/>
    </source>
</evidence>
<dbReference type="GO" id="GO:0000701">
    <property type="term" value="F:purine-specific mismatch base pair DNA N-glycosylase activity"/>
    <property type="evidence" value="ECO:0007669"/>
    <property type="project" value="UniProtKB-EC"/>
</dbReference>
<dbReference type="Pfam" id="PF00633">
    <property type="entry name" value="HHH"/>
    <property type="match status" value="1"/>
</dbReference>
<evidence type="ECO:0000256" key="14">
    <source>
        <dbReference type="SAM" id="MobiDB-lite"/>
    </source>
</evidence>
<dbReference type="CDD" id="cd00056">
    <property type="entry name" value="ENDO3c"/>
    <property type="match status" value="1"/>
</dbReference>
<dbReference type="GO" id="GO:0035485">
    <property type="term" value="F:adenine/guanine mispair binding"/>
    <property type="evidence" value="ECO:0007669"/>
    <property type="project" value="TreeGrafter"/>
</dbReference>
<dbReference type="InterPro" id="IPR003265">
    <property type="entry name" value="HhH-GPD_domain"/>
</dbReference>
<dbReference type="GO" id="GO:0051539">
    <property type="term" value="F:4 iron, 4 sulfur cluster binding"/>
    <property type="evidence" value="ECO:0007669"/>
    <property type="project" value="UniProtKB-UniRule"/>
</dbReference>
<reference evidence="16" key="1">
    <citation type="submission" date="2022-07" db="EMBL/GenBank/DDBJ databases">
        <authorList>
            <person name="Macas J."/>
            <person name="Novak P."/>
            <person name="Neumann P."/>
        </authorList>
    </citation>
    <scope>NUCLEOTIDE SEQUENCE</scope>
</reference>
<dbReference type="AlphaFoldDB" id="A0AAV0E953"/>
<dbReference type="Pfam" id="PF00730">
    <property type="entry name" value="HhH-GPD"/>
    <property type="match status" value="1"/>
</dbReference>
<dbReference type="PROSITE" id="PS00764">
    <property type="entry name" value="ENDONUCLEASE_III_1"/>
    <property type="match status" value="1"/>
</dbReference>
<dbReference type="SUPFAM" id="SSF48150">
    <property type="entry name" value="DNA-glycosylase"/>
    <property type="match status" value="1"/>
</dbReference>
<dbReference type="Pfam" id="PF14815">
    <property type="entry name" value="NUDIX_4"/>
    <property type="match status" value="1"/>
</dbReference>
<keyword evidence="7 13" id="KW-0227">DNA damage</keyword>
<dbReference type="Gene3D" id="1.10.1670.10">
    <property type="entry name" value="Helix-hairpin-Helix base-excision DNA repair enzymes (C-terminal)"/>
    <property type="match status" value="1"/>
</dbReference>
<dbReference type="GO" id="GO:0006284">
    <property type="term" value="P:base-excision repair"/>
    <property type="evidence" value="ECO:0007669"/>
    <property type="project" value="UniProtKB-UniRule"/>
</dbReference>
<evidence type="ECO:0000256" key="4">
    <source>
        <dbReference type="ARBA" id="ARBA00022023"/>
    </source>
</evidence>
<dbReference type="GO" id="GO:0032357">
    <property type="term" value="F:oxidized purine DNA binding"/>
    <property type="evidence" value="ECO:0007669"/>
    <property type="project" value="TreeGrafter"/>
</dbReference>
<dbReference type="FunFam" id="1.10.340.30:FF:000011">
    <property type="entry name" value="Adenine DNA glycosylase"/>
    <property type="match status" value="1"/>
</dbReference>
<keyword evidence="6" id="KW-0479">Metal-binding</keyword>
<evidence type="ECO:0000256" key="6">
    <source>
        <dbReference type="ARBA" id="ARBA00022723"/>
    </source>
</evidence>
<dbReference type="Gene3D" id="3.90.79.10">
    <property type="entry name" value="Nucleoside Triphosphate Pyrophosphohydrolase"/>
    <property type="match status" value="1"/>
</dbReference>
<gene>
    <name evidence="16" type="ORF">CEPIT_LOCUS22104</name>
    <name evidence="17" type="ORF">CEPIT_LOCUS29779</name>
</gene>
<keyword evidence="9 13" id="KW-0408">Iron</keyword>
<dbReference type="EMBL" id="CAMAPF010000955">
    <property type="protein sequence ID" value="CAH9129342.1"/>
    <property type="molecule type" value="Genomic_DNA"/>
</dbReference>
<dbReference type="EC" id="3.2.2.31" evidence="3 13"/>
<evidence type="ECO:0000256" key="13">
    <source>
        <dbReference type="RuleBase" id="RU365096"/>
    </source>
</evidence>
<feature type="domain" description="HhH-GPD" evidence="15">
    <location>
        <begin position="129"/>
        <end position="279"/>
    </location>
</feature>
<comment type="cofactor">
    <cofactor evidence="13">
        <name>[4Fe-4S] cluster</name>
        <dbReference type="ChEBI" id="CHEBI:49883"/>
    </cofactor>
    <text evidence="13">Binds 1 [4Fe-4S] cluster.</text>
</comment>
<dbReference type="InterPro" id="IPR000445">
    <property type="entry name" value="HhH_motif"/>
</dbReference>
<evidence type="ECO:0000256" key="7">
    <source>
        <dbReference type="ARBA" id="ARBA00022763"/>
    </source>
</evidence>
<dbReference type="GO" id="GO:0046872">
    <property type="term" value="F:metal ion binding"/>
    <property type="evidence" value="ECO:0007669"/>
    <property type="project" value="UniProtKB-UniRule"/>
</dbReference>
<dbReference type="SUPFAM" id="SSF55811">
    <property type="entry name" value="Nudix"/>
    <property type="match status" value="1"/>
</dbReference>
<keyword evidence="8" id="KW-0378">Hydrolase</keyword>
<organism evidence="16 18">
    <name type="scientific">Cuscuta epithymum</name>
    <dbReference type="NCBI Taxonomy" id="186058"/>
    <lineage>
        <taxon>Eukaryota</taxon>
        <taxon>Viridiplantae</taxon>
        <taxon>Streptophyta</taxon>
        <taxon>Embryophyta</taxon>
        <taxon>Tracheophyta</taxon>
        <taxon>Spermatophyta</taxon>
        <taxon>Magnoliopsida</taxon>
        <taxon>eudicotyledons</taxon>
        <taxon>Gunneridae</taxon>
        <taxon>Pentapetalae</taxon>
        <taxon>asterids</taxon>
        <taxon>lamiids</taxon>
        <taxon>Solanales</taxon>
        <taxon>Convolvulaceae</taxon>
        <taxon>Cuscuteae</taxon>
        <taxon>Cuscuta</taxon>
        <taxon>Cuscuta subgen. Cuscuta</taxon>
    </lineage>
</organism>
<dbReference type="EMBL" id="CAMAPF010000660">
    <property type="protein sequence ID" value="CAH9117988.1"/>
    <property type="molecule type" value="Genomic_DNA"/>
</dbReference>
<evidence type="ECO:0000256" key="12">
    <source>
        <dbReference type="ARBA" id="ARBA00023295"/>
    </source>
</evidence>
<comment type="similarity">
    <text evidence="2 13">Belongs to the Nth/MutY family.</text>
</comment>
<dbReference type="InterPro" id="IPR015797">
    <property type="entry name" value="NUDIX_hydrolase-like_dom_sf"/>
</dbReference>
<keyword evidence="12 13" id="KW-0326">Glycosidase</keyword>
<keyword evidence="10" id="KW-0411">Iron-sulfur</keyword>
<dbReference type="PANTHER" id="PTHR42944">
    <property type="entry name" value="ADENINE DNA GLYCOSYLASE"/>
    <property type="match status" value="1"/>
</dbReference>
<name>A0AAV0E953_9ASTE</name>
<dbReference type="Gene3D" id="1.10.340.30">
    <property type="entry name" value="Hypothetical protein, domain 2"/>
    <property type="match status" value="1"/>
</dbReference>
<protein>
    <recommendedName>
        <fullName evidence="4 13">Adenine DNA glycosylase</fullName>
        <ecNumber evidence="3 13">3.2.2.31</ecNumber>
    </recommendedName>
</protein>
<dbReference type="PANTHER" id="PTHR42944:SF1">
    <property type="entry name" value="ADENINE DNA GLYCOSYLASE"/>
    <property type="match status" value="1"/>
</dbReference>
<sequence length="493" mass="55486">MSLPKPSNFPTLAGKGTHCPVALQGNRHRFSPTTTSMNGGGERHVLTITSKSNKRPRRSFEATEALPVCGGDIEDAVVFAQDETLKIRASLLEWYDRNRRDLPWRRASENVSEDEREKRAYEVWVSEIMLQQTRVQTVIDYFNRWMEKWPTVQHLARASLEEVNEIWAGLGYYRRARYLLEGAKMIVADGNGFPNTASDLRKVKGIGEYTAGAIASIAFNEKVPVVDGNVVRVIARLKAISANPKSKATVKNLWDLAGQLVDPCRPGDLNQSLMELGATTCSPLNPRCDACPISTQCGALYLSRRDESVGVTNFPMKVAKAKQRRDYSAVSVVEILESPLGSISKFLIVKRPTEGLLAGLWEFPSVLLDGEEELISRREATDNFLRSSVNLDTKKSYTVVLREHVGEYVHIFTHIRLKMFIELLILCPKGKRNLLSSKQGEETAIWKYVDGEELSTMGLTSGVKKVYNMIQKYKQTKLDSTTMKQRRRKAARK</sequence>
<evidence type="ECO:0000313" key="17">
    <source>
        <dbReference type="EMBL" id="CAH9129342.1"/>
    </source>
</evidence>
<dbReference type="InterPro" id="IPR011257">
    <property type="entry name" value="DNA_glycosylase"/>
</dbReference>
<dbReference type="InterPro" id="IPR004035">
    <property type="entry name" value="Endouclease-III_FeS-bd_BS"/>
</dbReference>
<dbReference type="InterPro" id="IPR029119">
    <property type="entry name" value="MutY_C"/>
</dbReference>
<dbReference type="SMART" id="SM00478">
    <property type="entry name" value="ENDO3c"/>
    <property type="match status" value="1"/>
</dbReference>
<proteinExistence type="inferred from homology"/>
<keyword evidence="5" id="KW-0004">4Fe-4S</keyword>
<dbReference type="FunFam" id="3.90.79.10:FF:000026">
    <property type="entry name" value="Adenine DNA glycosylase"/>
    <property type="match status" value="1"/>
</dbReference>
<dbReference type="InterPro" id="IPR023170">
    <property type="entry name" value="HhH_base_excis_C"/>
</dbReference>
<comment type="function">
    <text evidence="13">Adenine glycosylase active on G-A mispairs.</text>
</comment>
<evidence type="ECO:0000256" key="5">
    <source>
        <dbReference type="ARBA" id="ARBA00022485"/>
    </source>
</evidence>
<accession>A0AAV0E953</accession>
<feature type="region of interest" description="Disordered" evidence="14">
    <location>
        <begin position="1"/>
        <end position="42"/>
    </location>
</feature>
<evidence type="ECO:0000256" key="3">
    <source>
        <dbReference type="ARBA" id="ARBA00012045"/>
    </source>
</evidence>
<evidence type="ECO:0000256" key="11">
    <source>
        <dbReference type="ARBA" id="ARBA00023204"/>
    </source>
</evidence>
<evidence type="ECO:0000313" key="16">
    <source>
        <dbReference type="EMBL" id="CAH9117988.1"/>
    </source>
</evidence>
<dbReference type="Proteomes" id="UP001152523">
    <property type="component" value="Unassembled WGS sequence"/>
</dbReference>
<evidence type="ECO:0000313" key="18">
    <source>
        <dbReference type="Proteomes" id="UP001152523"/>
    </source>
</evidence>
<evidence type="ECO:0000256" key="8">
    <source>
        <dbReference type="ARBA" id="ARBA00022801"/>
    </source>
</evidence>
<dbReference type="GO" id="GO:0006298">
    <property type="term" value="P:mismatch repair"/>
    <property type="evidence" value="ECO:0007669"/>
    <property type="project" value="TreeGrafter"/>
</dbReference>
<evidence type="ECO:0000256" key="1">
    <source>
        <dbReference type="ARBA" id="ARBA00000843"/>
    </source>
</evidence>
<keyword evidence="18" id="KW-1185">Reference proteome</keyword>
<dbReference type="CDD" id="cd03431">
    <property type="entry name" value="NUDIX_DNA_Glycosylase_C-MutY"/>
    <property type="match status" value="1"/>
</dbReference>
<evidence type="ECO:0000256" key="2">
    <source>
        <dbReference type="ARBA" id="ARBA00008343"/>
    </source>
</evidence>
<evidence type="ECO:0000259" key="15">
    <source>
        <dbReference type="SMART" id="SM00478"/>
    </source>
</evidence>
<keyword evidence="11" id="KW-0234">DNA repair</keyword>
<comment type="catalytic activity">
    <reaction evidence="1 13">
        <text>Hydrolyzes free adenine bases from 7,8-dihydro-8-oxoguanine:adenine mismatched double-stranded DNA, leaving an apurinic site.</text>
        <dbReference type="EC" id="3.2.2.31"/>
    </reaction>
</comment>
<dbReference type="GO" id="GO:0034039">
    <property type="term" value="F:8-oxo-7,8-dihydroguanine DNA N-glycosylase activity"/>
    <property type="evidence" value="ECO:0007669"/>
    <property type="project" value="TreeGrafter"/>
</dbReference>
<dbReference type="GO" id="GO:0005634">
    <property type="term" value="C:nucleus"/>
    <property type="evidence" value="ECO:0007669"/>
    <property type="project" value="TreeGrafter"/>
</dbReference>
<comment type="caution">
    <text evidence="16">The sequence shown here is derived from an EMBL/GenBank/DDBJ whole genome shotgun (WGS) entry which is preliminary data.</text>
</comment>
<evidence type="ECO:0000256" key="9">
    <source>
        <dbReference type="ARBA" id="ARBA00023004"/>
    </source>
</evidence>
<dbReference type="InterPro" id="IPR044298">
    <property type="entry name" value="MIG/MutY"/>
</dbReference>